<organism evidence="3 4">
    <name type="scientific">Candidatus Thiodiazotropha endoloripes</name>
    <dbReference type="NCBI Taxonomy" id="1818881"/>
    <lineage>
        <taxon>Bacteria</taxon>
        <taxon>Pseudomonadati</taxon>
        <taxon>Pseudomonadota</taxon>
        <taxon>Gammaproteobacteria</taxon>
        <taxon>Chromatiales</taxon>
        <taxon>Sedimenticolaceae</taxon>
        <taxon>Candidatus Thiodiazotropha</taxon>
    </lineage>
</organism>
<reference evidence="3 4" key="1">
    <citation type="submission" date="2016-03" db="EMBL/GenBank/DDBJ databases">
        <title>Chemosynthetic sulphur-oxidizing symbionts of marine invertebrate animals are capable of nitrogen fixation.</title>
        <authorList>
            <person name="Petersen J.M."/>
            <person name="Kemper A."/>
            <person name="Gruber-Vodicka H."/>
            <person name="Cardini U."/>
            <person name="Geest Mvander."/>
            <person name="Kleiner M."/>
            <person name="Bulgheresi S."/>
            <person name="Fussmann M."/>
            <person name="Herbold C."/>
            <person name="Seah B.K.B."/>
            <person name="Antony C.Paul."/>
            <person name="Liu D."/>
            <person name="Belitz A."/>
            <person name="Weber M."/>
        </authorList>
    </citation>
    <scope>NUCLEOTIDE SEQUENCE [LARGE SCALE GENOMIC DNA]</scope>
    <source>
        <strain evidence="3">G_D</strain>
    </source>
</reference>
<name>A0A1E2UUC9_9GAMM</name>
<dbReference type="InterPro" id="IPR050194">
    <property type="entry name" value="Glycosyltransferase_grp1"/>
</dbReference>
<accession>A0A1E2UUC9</accession>
<protein>
    <submittedName>
        <fullName evidence="3">Alpha-mannosyltransferase</fullName>
    </submittedName>
</protein>
<dbReference type="STRING" id="1818881.A3196_17480"/>
<sequence length="344" mass="38796">MRIAILTDAWYPQVNGVVRTLNKTITILEQWGHEILCINPELFRTLPMPTYPDIPLSLFPYVKIKKLLNDFKPDAIHLSTEGPIGWAGRRYCLRHDFPYTTTYHTRFPEYVRLRAPIPLALSYAFVRTFHGKATLTMVATSSMKATLEEHGFKNLEYWTRGVDIDHFVPREEKALDLEGPISLYLGRVAVEKNIQDFLDLDIPGSKVVIGDGPAMASLKQKYPDTHFLGYRKNGDLANLLAAADVMVFPSRTDTFGLVMLEAMACGVPVATYPVEGPLDVIKNGINGWMDEDLKTAATKALEVDRKSCREFAEQYSWEACTQQFLNLIQKNCPDSATEAVEKTS</sequence>
<evidence type="ECO:0000313" key="3">
    <source>
        <dbReference type="EMBL" id="ODB98379.1"/>
    </source>
</evidence>
<gene>
    <name evidence="3" type="ORF">A3196_17480</name>
</gene>
<dbReference type="Proteomes" id="UP000094849">
    <property type="component" value="Unassembled WGS sequence"/>
</dbReference>
<dbReference type="AlphaFoldDB" id="A0A1E2UUC9"/>
<dbReference type="PANTHER" id="PTHR45947">
    <property type="entry name" value="SULFOQUINOVOSYL TRANSFERASE SQD2"/>
    <property type="match status" value="1"/>
</dbReference>
<dbReference type="Gene3D" id="3.40.50.2000">
    <property type="entry name" value="Glycogen Phosphorylase B"/>
    <property type="match status" value="2"/>
</dbReference>
<dbReference type="EMBL" id="LVJZ01000003">
    <property type="protein sequence ID" value="ODB98379.1"/>
    <property type="molecule type" value="Genomic_DNA"/>
</dbReference>
<evidence type="ECO:0000313" key="4">
    <source>
        <dbReference type="Proteomes" id="UP000094849"/>
    </source>
</evidence>
<dbReference type="InterPro" id="IPR028098">
    <property type="entry name" value="Glyco_trans_4-like_N"/>
</dbReference>
<dbReference type="SUPFAM" id="SSF53756">
    <property type="entry name" value="UDP-Glycosyltransferase/glycogen phosphorylase"/>
    <property type="match status" value="1"/>
</dbReference>
<dbReference type="PANTHER" id="PTHR45947:SF3">
    <property type="entry name" value="SULFOQUINOVOSYL TRANSFERASE SQD2"/>
    <property type="match status" value="1"/>
</dbReference>
<keyword evidence="4" id="KW-1185">Reference proteome</keyword>
<evidence type="ECO:0000259" key="1">
    <source>
        <dbReference type="Pfam" id="PF00534"/>
    </source>
</evidence>
<dbReference type="Pfam" id="PF13439">
    <property type="entry name" value="Glyco_transf_4"/>
    <property type="match status" value="1"/>
</dbReference>
<feature type="domain" description="Glycosyl transferase family 1" evidence="1">
    <location>
        <begin position="171"/>
        <end position="289"/>
    </location>
</feature>
<comment type="caution">
    <text evidence="3">The sequence shown here is derived from an EMBL/GenBank/DDBJ whole genome shotgun (WGS) entry which is preliminary data.</text>
</comment>
<proteinExistence type="predicted"/>
<dbReference type="RefSeq" id="WP_069024842.1">
    <property type="nucleotide sequence ID" value="NZ_LVJZ01000003.1"/>
</dbReference>
<dbReference type="CDD" id="cd03814">
    <property type="entry name" value="GT4-like"/>
    <property type="match status" value="1"/>
</dbReference>
<dbReference type="InterPro" id="IPR001296">
    <property type="entry name" value="Glyco_trans_1"/>
</dbReference>
<dbReference type="Pfam" id="PF00534">
    <property type="entry name" value="Glycos_transf_1"/>
    <property type="match status" value="1"/>
</dbReference>
<evidence type="ECO:0000259" key="2">
    <source>
        <dbReference type="Pfam" id="PF13439"/>
    </source>
</evidence>
<keyword evidence="3" id="KW-0808">Transferase</keyword>
<dbReference type="GO" id="GO:0016757">
    <property type="term" value="F:glycosyltransferase activity"/>
    <property type="evidence" value="ECO:0007669"/>
    <property type="project" value="UniProtKB-KW"/>
</dbReference>
<feature type="domain" description="Glycosyltransferase subfamily 4-like N-terminal" evidence="2">
    <location>
        <begin position="29"/>
        <end position="165"/>
    </location>
</feature>
<keyword evidence="3" id="KW-0328">Glycosyltransferase</keyword>